<proteinExistence type="predicted"/>
<protein>
    <submittedName>
        <fullName evidence="2">Uncharacterized protein</fullName>
    </submittedName>
</protein>
<evidence type="ECO:0000313" key="2">
    <source>
        <dbReference type="EMBL" id="PUZ39596.1"/>
    </source>
</evidence>
<name>A0A2T7C8E7_9POAL</name>
<keyword evidence="3" id="KW-1185">Reference proteome</keyword>
<sequence>MHGHLLMAADLAAASGALTGDAEARAVAATRHAGRAAGLRVPVRCGVGAGAAAHVRIRGGAELGCRARYCCSQGRDQPQRRGGSAGKTMAWADHEFD</sequence>
<evidence type="ECO:0000256" key="1">
    <source>
        <dbReference type="SAM" id="MobiDB-lite"/>
    </source>
</evidence>
<dbReference type="Proteomes" id="UP000244336">
    <property type="component" value="Chromosome 9"/>
</dbReference>
<reference evidence="2 3" key="1">
    <citation type="submission" date="2018-04" db="EMBL/GenBank/DDBJ databases">
        <title>WGS assembly of Panicum hallii var. hallii HAL2.</title>
        <authorList>
            <person name="Lovell J."/>
            <person name="Jenkins J."/>
            <person name="Lowry D."/>
            <person name="Mamidi S."/>
            <person name="Sreedasyam A."/>
            <person name="Weng X."/>
            <person name="Barry K."/>
            <person name="Bonette J."/>
            <person name="Campitelli B."/>
            <person name="Daum C."/>
            <person name="Gordon S."/>
            <person name="Gould B."/>
            <person name="Lipzen A."/>
            <person name="MacQueen A."/>
            <person name="Palacio-Mejia J."/>
            <person name="Plott C."/>
            <person name="Shakirov E."/>
            <person name="Shu S."/>
            <person name="Yoshinaga Y."/>
            <person name="Zane M."/>
            <person name="Rokhsar D."/>
            <person name="Grimwood J."/>
            <person name="Schmutz J."/>
            <person name="Juenger T."/>
        </authorList>
    </citation>
    <scope>NUCLEOTIDE SEQUENCE [LARGE SCALE GENOMIC DNA]</scope>
    <source>
        <strain evidence="3">cv. HAL2</strain>
    </source>
</reference>
<dbReference type="EMBL" id="CM009757">
    <property type="protein sequence ID" value="PUZ39596.1"/>
    <property type="molecule type" value="Genomic_DNA"/>
</dbReference>
<feature type="region of interest" description="Disordered" evidence="1">
    <location>
        <begin position="73"/>
        <end position="97"/>
    </location>
</feature>
<dbReference type="Gramene" id="PUZ39596">
    <property type="protein sequence ID" value="PUZ39596"/>
    <property type="gene ID" value="GQ55_9G335100"/>
</dbReference>
<accession>A0A2T7C8E7</accession>
<gene>
    <name evidence="2" type="ORF">GQ55_9G335100</name>
</gene>
<evidence type="ECO:0000313" key="3">
    <source>
        <dbReference type="Proteomes" id="UP000244336"/>
    </source>
</evidence>
<dbReference type="AlphaFoldDB" id="A0A2T7C8E7"/>
<organism evidence="2 3">
    <name type="scientific">Panicum hallii var. hallii</name>
    <dbReference type="NCBI Taxonomy" id="1504633"/>
    <lineage>
        <taxon>Eukaryota</taxon>
        <taxon>Viridiplantae</taxon>
        <taxon>Streptophyta</taxon>
        <taxon>Embryophyta</taxon>
        <taxon>Tracheophyta</taxon>
        <taxon>Spermatophyta</taxon>
        <taxon>Magnoliopsida</taxon>
        <taxon>Liliopsida</taxon>
        <taxon>Poales</taxon>
        <taxon>Poaceae</taxon>
        <taxon>PACMAD clade</taxon>
        <taxon>Panicoideae</taxon>
        <taxon>Panicodae</taxon>
        <taxon>Paniceae</taxon>
        <taxon>Panicinae</taxon>
        <taxon>Panicum</taxon>
        <taxon>Panicum sect. Panicum</taxon>
    </lineage>
</organism>